<feature type="region of interest" description="Disordered" evidence="1">
    <location>
        <begin position="374"/>
        <end position="394"/>
    </location>
</feature>
<feature type="region of interest" description="Disordered" evidence="1">
    <location>
        <begin position="641"/>
        <end position="664"/>
    </location>
</feature>
<evidence type="ECO:0000256" key="1">
    <source>
        <dbReference type="SAM" id="MobiDB-lite"/>
    </source>
</evidence>
<protein>
    <submittedName>
        <fullName evidence="2">Uncharacterized protein</fullName>
    </submittedName>
</protein>
<accession>A0A5K0U8V1</accession>
<gene>
    <name evidence="2" type="ORF">YASMINEVIRUS_434</name>
</gene>
<dbReference type="EMBL" id="UPSH01000001">
    <property type="protein sequence ID" value="VBB17971.1"/>
    <property type="molecule type" value="Genomic_DNA"/>
</dbReference>
<reference evidence="2 3" key="1">
    <citation type="submission" date="2018-10" db="EMBL/GenBank/DDBJ databases">
        <authorList>
            <consortium name="IHU Genomes"/>
        </authorList>
    </citation>
    <scope>NUCLEOTIDE SEQUENCE [LARGE SCALE GENOMIC DNA]</scope>
    <source>
        <strain evidence="2 3">A1</strain>
    </source>
</reference>
<sequence length="875" mass="97870">MNPDPENKPSYMELYYLAKKMSMMDDIYEMAKSIKQITSVVEKKVVELLGNENKKLVMTVLDHPENYATSVMDIAKKKSLIGGDVMNELIQVVTKTVFTYEPIAKMVIEKDKRMTELQKLSAENVKSLGGDVGGLVRSIMKSYMSGLDLLGRELLVRKAYTDLNRRGFFVLNEIVNTMGGTVYMNKNIGPFLFELVLVTDRQNDTVKTLDDMTDDELLSLKAYDKFFSSESETEHQKIKSTIAKNDLDRKMQELSTVYRSLPFGVTKNVPMGKILNAIQESYGDPWQISGLAFEISTLKSHYDSNYDTLSSNTNMLISSLPDTLTADDLARLVPNVERDMRFIIDFGDQIKSDLNPNNIVRPLCDSVLAELQELSNPSPKKKSRSKKKEVQQPASISTSMLAQSSLGITVQKSVIVGILTKYMKNVGTLFMESNMALSGARMKLITLMDDIRVLLKSMQKDNLGGPKPQVAPLRPVKKLILPEGLTDDLEKSIGRMQADKNYSKPAFDVAKEISTQTRRYKMGADNINSLNAFIKSATDKKKRFILIPIVIIPTKLLSSQTTINDDELHANIVIIDTKKKNVEFYAPHGVDELTPGMITKLEDIFCRKAKNPSQIKQSAKLPASAQKQKLEMASILPSDSISEPASLLPSQSVQTGRKRKGKKDTQIESVPVIELTPKRITVLQNYTFKIITRKFYRSGWGAQTISSYPYCLSWCFYVALLRVLHPAESFEEIEAMSKSQPFDIETQPVNLIETTPANVRFKNLDACDLKNRIENFTIYMHRMANSMFQSNKQRVSGAMGIPSNPSNTGAPGTGLPPVTDNLMFGLSPEGVLDVVSNVTMNSQLALSDRSDIIPFINIQRGGDGQINITHTKIKI</sequence>
<evidence type="ECO:0000313" key="3">
    <source>
        <dbReference type="Proteomes" id="UP000594342"/>
    </source>
</evidence>
<keyword evidence="3" id="KW-1185">Reference proteome</keyword>
<organism evidence="2 3">
    <name type="scientific">Yasminevirus sp. GU-2018</name>
    <dbReference type="NCBI Taxonomy" id="2420051"/>
    <lineage>
        <taxon>Viruses</taxon>
        <taxon>Varidnaviria</taxon>
        <taxon>Bamfordvirae</taxon>
        <taxon>Nucleocytoviricota</taxon>
        <taxon>Megaviricetes</taxon>
        <taxon>Imitervirales</taxon>
        <taxon>Mimiviridae</taxon>
        <taxon>Klosneuvirinae</taxon>
        <taxon>Yasminevirus</taxon>
        <taxon>Yasminevirus saudimassiliense</taxon>
    </lineage>
</organism>
<name>A0A5K0U8V1_9VIRU</name>
<evidence type="ECO:0000313" key="2">
    <source>
        <dbReference type="EMBL" id="VBB17971.1"/>
    </source>
</evidence>
<dbReference type="Proteomes" id="UP000594342">
    <property type="component" value="Unassembled WGS sequence"/>
</dbReference>
<proteinExistence type="predicted"/>
<comment type="caution">
    <text evidence="2">The sequence shown here is derived from an EMBL/GenBank/DDBJ whole genome shotgun (WGS) entry which is preliminary data.</text>
</comment>
<feature type="compositionally biased region" description="Polar residues" evidence="1">
    <location>
        <begin position="641"/>
        <end position="655"/>
    </location>
</feature>